<organism evidence="2">
    <name type="scientific">bioreactor metagenome</name>
    <dbReference type="NCBI Taxonomy" id="1076179"/>
    <lineage>
        <taxon>unclassified sequences</taxon>
        <taxon>metagenomes</taxon>
        <taxon>ecological metagenomes</taxon>
    </lineage>
</organism>
<gene>
    <name evidence="2" type="ORF">SDC9_176240</name>
</gene>
<dbReference type="EMBL" id="VSSQ01079218">
    <property type="protein sequence ID" value="MPN28795.1"/>
    <property type="molecule type" value="Genomic_DNA"/>
</dbReference>
<keyword evidence="1" id="KW-0472">Membrane</keyword>
<sequence>MGNKGLVNIVAGLQLTFHHAWNIGWNVAVMTFCAYPGGILKMRRLFIFFVNRLHTVAAHAKLGRTG</sequence>
<evidence type="ECO:0000256" key="1">
    <source>
        <dbReference type="SAM" id="Phobius"/>
    </source>
</evidence>
<comment type="caution">
    <text evidence="2">The sequence shown here is derived from an EMBL/GenBank/DDBJ whole genome shotgun (WGS) entry which is preliminary data.</text>
</comment>
<keyword evidence="1" id="KW-0812">Transmembrane</keyword>
<evidence type="ECO:0000313" key="2">
    <source>
        <dbReference type="EMBL" id="MPN28795.1"/>
    </source>
</evidence>
<dbReference type="AlphaFoldDB" id="A0A645GQ43"/>
<accession>A0A645GQ43</accession>
<name>A0A645GQ43_9ZZZZ</name>
<reference evidence="2" key="1">
    <citation type="submission" date="2019-08" db="EMBL/GenBank/DDBJ databases">
        <authorList>
            <person name="Kucharzyk K."/>
            <person name="Murdoch R.W."/>
            <person name="Higgins S."/>
            <person name="Loffler F."/>
        </authorList>
    </citation>
    <scope>NUCLEOTIDE SEQUENCE</scope>
</reference>
<proteinExistence type="predicted"/>
<feature type="transmembrane region" description="Helical" evidence="1">
    <location>
        <begin position="20"/>
        <end position="40"/>
    </location>
</feature>
<protein>
    <submittedName>
        <fullName evidence="2">Uncharacterized protein</fullName>
    </submittedName>
</protein>
<keyword evidence="1" id="KW-1133">Transmembrane helix</keyword>